<feature type="binding site" evidence="5">
    <location>
        <position position="52"/>
    </location>
    <ligand>
        <name>FMN</name>
        <dbReference type="ChEBI" id="CHEBI:58210"/>
    </ligand>
</feature>
<dbReference type="EC" id="2.5.1.129" evidence="5"/>
<reference evidence="7" key="2">
    <citation type="submission" date="2021-04" db="EMBL/GenBank/DDBJ databases">
        <authorList>
            <person name="Gilroy R."/>
        </authorList>
    </citation>
    <scope>NUCLEOTIDE SEQUENCE</scope>
    <source>
        <strain evidence="7">CHK195-9823</strain>
    </source>
</reference>
<evidence type="ECO:0000313" key="8">
    <source>
        <dbReference type="Proteomes" id="UP000886814"/>
    </source>
</evidence>
<evidence type="ECO:0000256" key="1">
    <source>
        <dbReference type="ARBA" id="ARBA00022602"/>
    </source>
</evidence>
<protein>
    <recommendedName>
        <fullName evidence="5">Flavin prenyltransferase UbiX</fullName>
        <ecNumber evidence="5">2.5.1.129</ecNumber>
    </recommendedName>
</protein>
<organism evidence="7 8">
    <name type="scientific">Candidatus Blautia stercorigallinarum</name>
    <dbReference type="NCBI Taxonomy" id="2838501"/>
    <lineage>
        <taxon>Bacteria</taxon>
        <taxon>Bacillati</taxon>
        <taxon>Bacillota</taxon>
        <taxon>Clostridia</taxon>
        <taxon>Lachnospirales</taxon>
        <taxon>Lachnospiraceae</taxon>
        <taxon>Blautia</taxon>
    </lineage>
</organism>
<dbReference type="GO" id="GO:0106141">
    <property type="term" value="F:flavin prenyltransferase activity"/>
    <property type="evidence" value="ECO:0007669"/>
    <property type="project" value="UniProtKB-EC"/>
</dbReference>
<comment type="function">
    <text evidence="5">Flavin prenyltransferase that catalyzes the synthesis of the prenylated FMN cofactor (prenyl-FMN) for 4-hydroxy-3-polyprenylbenzoic acid decarboxylase UbiD. The prenyltransferase is metal-independent and links a dimethylallyl moiety from dimethylallyl monophosphate (DMAP) to the flavin N5 and C6 atoms of FMN.</text>
</comment>
<accession>A0A9D1TF63</accession>
<keyword evidence="2 5" id="KW-0285">Flavoprotein</keyword>
<evidence type="ECO:0000256" key="4">
    <source>
        <dbReference type="ARBA" id="ARBA00022679"/>
    </source>
</evidence>
<feature type="binding site" evidence="5">
    <location>
        <position position="168"/>
    </location>
    <ligand>
        <name>dimethylallyl phosphate</name>
        <dbReference type="ChEBI" id="CHEBI:88052"/>
    </ligand>
</feature>
<comment type="caution">
    <text evidence="7">The sequence shown here is derived from an EMBL/GenBank/DDBJ whole genome shotgun (WGS) entry which is preliminary data.</text>
</comment>
<dbReference type="Pfam" id="PF02441">
    <property type="entry name" value="Flavoprotein"/>
    <property type="match status" value="1"/>
</dbReference>
<dbReference type="Proteomes" id="UP000886814">
    <property type="component" value="Unassembled WGS sequence"/>
</dbReference>
<dbReference type="HAMAP" id="MF_01984">
    <property type="entry name" value="ubiX_pad"/>
    <property type="match status" value="1"/>
</dbReference>
<evidence type="ECO:0000259" key="6">
    <source>
        <dbReference type="Pfam" id="PF02441"/>
    </source>
</evidence>
<sequence>MALDRRQENKENTEGERKRILVGISGASGIPVALEVLKGLGEAGVESHLMISRGGELTAGQEAPGSLEEIRALADVIYDNRNIGAAPASGSFRNMGMIIVPCSMKTLAGIHSGYSDSLLLRAADVALKERRKLVLAVRECPFSTIHLRNMYELSSMGAVILPLVLSYYNKPENLQDAARHLAGKILDQFGVEYRPFKRWEGMETDGILQRD</sequence>
<dbReference type="InterPro" id="IPR003382">
    <property type="entry name" value="Flavoprotein"/>
</dbReference>
<evidence type="ECO:0000313" key="7">
    <source>
        <dbReference type="EMBL" id="HIV37651.1"/>
    </source>
</evidence>
<evidence type="ECO:0000256" key="2">
    <source>
        <dbReference type="ARBA" id="ARBA00022630"/>
    </source>
</evidence>
<evidence type="ECO:0000256" key="3">
    <source>
        <dbReference type="ARBA" id="ARBA00022643"/>
    </source>
</evidence>
<evidence type="ECO:0000256" key="5">
    <source>
        <dbReference type="HAMAP-Rule" id="MF_01984"/>
    </source>
</evidence>
<feature type="domain" description="Flavoprotein" evidence="6">
    <location>
        <begin position="18"/>
        <end position="188"/>
    </location>
</feature>
<name>A0A9D1TF63_9FIRM</name>
<dbReference type="NCBIfam" id="NF004685">
    <property type="entry name" value="PRK06029.1"/>
    <property type="match status" value="1"/>
</dbReference>
<dbReference type="InterPro" id="IPR004507">
    <property type="entry name" value="UbiX-like"/>
</dbReference>
<comment type="similarity">
    <text evidence="5">Belongs to the UbiX/PAD1 family.</text>
</comment>
<dbReference type="Gene3D" id="3.40.50.1950">
    <property type="entry name" value="Flavin prenyltransferase-like"/>
    <property type="match status" value="1"/>
</dbReference>
<keyword evidence="3 5" id="KW-0288">FMN</keyword>
<feature type="binding site" evidence="5">
    <location>
        <begin position="26"/>
        <end position="28"/>
    </location>
    <ligand>
        <name>FMN</name>
        <dbReference type="ChEBI" id="CHEBI:58210"/>
    </ligand>
</feature>
<dbReference type="EMBL" id="DXIQ01000008">
    <property type="protein sequence ID" value="HIV37651.1"/>
    <property type="molecule type" value="Genomic_DNA"/>
</dbReference>
<proteinExistence type="inferred from homology"/>
<feature type="binding site" evidence="5">
    <location>
        <begin position="103"/>
        <end position="106"/>
    </location>
    <ligand>
        <name>FMN</name>
        <dbReference type="ChEBI" id="CHEBI:58210"/>
    </ligand>
</feature>
<gene>
    <name evidence="5" type="primary">ubiX</name>
    <name evidence="7" type="ORF">H9747_01410</name>
</gene>
<feature type="binding site" evidence="5">
    <location>
        <position position="184"/>
    </location>
    <ligand>
        <name>dimethylallyl phosphate</name>
        <dbReference type="ChEBI" id="CHEBI:88052"/>
    </ligand>
</feature>
<dbReference type="NCBIfam" id="TIGR00421">
    <property type="entry name" value="ubiX_pad"/>
    <property type="match status" value="1"/>
</dbReference>
<feature type="binding site" evidence="5">
    <location>
        <position position="138"/>
    </location>
    <ligand>
        <name>FMN</name>
        <dbReference type="ChEBI" id="CHEBI:58210"/>
    </ligand>
</feature>
<keyword evidence="1 5" id="KW-0637">Prenyltransferase</keyword>
<reference evidence="7" key="1">
    <citation type="journal article" date="2021" name="PeerJ">
        <title>Extensive microbial diversity within the chicken gut microbiome revealed by metagenomics and culture.</title>
        <authorList>
            <person name="Gilroy R."/>
            <person name="Ravi A."/>
            <person name="Getino M."/>
            <person name="Pursley I."/>
            <person name="Horton D.L."/>
            <person name="Alikhan N.F."/>
            <person name="Baker D."/>
            <person name="Gharbi K."/>
            <person name="Hall N."/>
            <person name="Watson M."/>
            <person name="Adriaenssens E.M."/>
            <person name="Foster-Nyarko E."/>
            <person name="Jarju S."/>
            <person name="Secka A."/>
            <person name="Antonio M."/>
            <person name="Oren A."/>
            <person name="Chaudhuri R.R."/>
            <person name="La Ragione R."/>
            <person name="Hildebrand F."/>
            <person name="Pallen M.J."/>
        </authorList>
    </citation>
    <scope>NUCLEOTIDE SEQUENCE</scope>
    <source>
        <strain evidence="7">CHK195-9823</strain>
    </source>
</reference>
<dbReference type="InterPro" id="IPR036551">
    <property type="entry name" value="Flavin_trans-like"/>
</dbReference>
<comment type="caution">
    <text evidence="5">Lacks conserved residue(s) required for the propagation of feature annotation.</text>
</comment>
<dbReference type="AlphaFoldDB" id="A0A9D1TF63"/>
<keyword evidence="4 5" id="KW-0808">Transferase</keyword>
<comment type="catalytic activity">
    <reaction evidence="5">
        <text>dimethylallyl phosphate + FMNH2 = prenylated FMNH2 + phosphate</text>
        <dbReference type="Rhea" id="RHEA:37743"/>
        <dbReference type="ChEBI" id="CHEBI:43474"/>
        <dbReference type="ChEBI" id="CHEBI:57618"/>
        <dbReference type="ChEBI" id="CHEBI:87467"/>
        <dbReference type="ChEBI" id="CHEBI:88052"/>
        <dbReference type="EC" id="2.5.1.129"/>
    </reaction>
</comment>
<dbReference type="SUPFAM" id="SSF52507">
    <property type="entry name" value="Homo-oligomeric flavin-containing Cys decarboxylases, HFCD"/>
    <property type="match status" value="1"/>
</dbReference>